<dbReference type="InterPro" id="IPR057596">
    <property type="entry name" value="RDRP_core"/>
</dbReference>
<feature type="domain" description="RDRP core" evidence="2">
    <location>
        <begin position="475"/>
        <end position="1051"/>
    </location>
</feature>
<dbReference type="InterPro" id="IPR007855">
    <property type="entry name" value="RDRP"/>
</dbReference>
<gene>
    <name evidence="3" type="ORF">CcCBS67573_g05995</name>
</gene>
<dbReference type="GO" id="GO:0031380">
    <property type="term" value="C:nuclear RNA-directed RNA polymerase complex"/>
    <property type="evidence" value="ECO:0007669"/>
    <property type="project" value="TreeGrafter"/>
</dbReference>
<accession>A0A507F8F6</accession>
<dbReference type="PANTHER" id="PTHR23079:SF17">
    <property type="entry name" value="RNA-DEPENDENT RNA POLYMERASE"/>
    <property type="match status" value="1"/>
</dbReference>
<name>A0A507F8F6_9FUNG</name>
<evidence type="ECO:0000256" key="1">
    <source>
        <dbReference type="RuleBase" id="RU363098"/>
    </source>
</evidence>
<keyword evidence="1" id="KW-0548">Nucleotidyltransferase</keyword>
<dbReference type="Proteomes" id="UP000320333">
    <property type="component" value="Unassembled WGS sequence"/>
</dbReference>
<comment type="similarity">
    <text evidence="1">Belongs to the RdRP family.</text>
</comment>
<keyword evidence="1" id="KW-0694">RNA-binding</keyword>
<reference evidence="3 4" key="1">
    <citation type="journal article" date="2019" name="Sci. Rep.">
        <title>Comparative genomics of chytrid fungi reveal insights into the obligate biotrophic and pathogenic lifestyle of Synchytrium endobioticum.</title>
        <authorList>
            <person name="van de Vossenberg B.T.L.H."/>
            <person name="Warris S."/>
            <person name="Nguyen H.D.T."/>
            <person name="van Gent-Pelzer M.P.E."/>
            <person name="Joly D.L."/>
            <person name="van de Geest H.C."/>
            <person name="Bonants P.J.M."/>
            <person name="Smith D.S."/>
            <person name="Levesque C.A."/>
            <person name="van der Lee T.A.J."/>
        </authorList>
    </citation>
    <scope>NUCLEOTIDE SEQUENCE [LARGE SCALE GENOMIC DNA]</scope>
    <source>
        <strain evidence="3 4">CBS 675.73</strain>
    </source>
</reference>
<proteinExistence type="inferred from homology"/>
<comment type="caution">
    <text evidence="3">The sequence shown here is derived from an EMBL/GenBank/DDBJ whole genome shotgun (WGS) entry which is preliminary data.</text>
</comment>
<keyword evidence="1" id="KW-0696">RNA-directed RNA polymerase</keyword>
<dbReference type="EC" id="2.7.7.48" evidence="1"/>
<comment type="catalytic activity">
    <reaction evidence="1">
        <text>RNA(n) + a ribonucleoside 5'-triphosphate = RNA(n+1) + diphosphate</text>
        <dbReference type="Rhea" id="RHEA:21248"/>
        <dbReference type="Rhea" id="RHEA-COMP:14527"/>
        <dbReference type="Rhea" id="RHEA-COMP:17342"/>
        <dbReference type="ChEBI" id="CHEBI:33019"/>
        <dbReference type="ChEBI" id="CHEBI:61557"/>
        <dbReference type="ChEBI" id="CHEBI:140395"/>
        <dbReference type="EC" id="2.7.7.48"/>
    </reaction>
</comment>
<dbReference type="GO" id="GO:0003968">
    <property type="term" value="F:RNA-directed RNA polymerase activity"/>
    <property type="evidence" value="ECO:0007669"/>
    <property type="project" value="UniProtKB-KW"/>
</dbReference>
<dbReference type="GO" id="GO:0030422">
    <property type="term" value="P:siRNA processing"/>
    <property type="evidence" value="ECO:0007669"/>
    <property type="project" value="TreeGrafter"/>
</dbReference>
<dbReference type="AlphaFoldDB" id="A0A507F8F6"/>
<dbReference type="STRING" id="246404.A0A507F8F6"/>
<evidence type="ECO:0000313" key="4">
    <source>
        <dbReference type="Proteomes" id="UP000320333"/>
    </source>
</evidence>
<protein>
    <recommendedName>
        <fullName evidence="1">RNA-dependent RNA polymerase</fullName>
        <ecNumber evidence="1">2.7.7.48</ecNumber>
    </recommendedName>
</protein>
<dbReference type="OrthoDB" id="6513042at2759"/>
<evidence type="ECO:0000259" key="2">
    <source>
        <dbReference type="Pfam" id="PF05183"/>
    </source>
</evidence>
<dbReference type="Pfam" id="PF05183">
    <property type="entry name" value="RdRP"/>
    <property type="match status" value="1"/>
</dbReference>
<dbReference type="PANTHER" id="PTHR23079">
    <property type="entry name" value="RNA-DEPENDENT RNA POLYMERASE"/>
    <property type="match status" value="1"/>
</dbReference>
<organism evidence="3 4">
    <name type="scientific">Chytriomyces confervae</name>
    <dbReference type="NCBI Taxonomy" id="246404"/>
    <lineage>
        <taxon>Eukaryota</taxon>
        <taxon>Fungi</taxon>
        <taxon>Fungi incertae sedis</taxon>
        <taxon>Chytridiomycota</taxon>
        <taxon>Chytridiomycota incertae sedis</taxon>
        <taxon>Chytridiomycetes</taxon>
        <taxon>Chytridiales</taxon>
        <taxon>Chytriomycetaceae</taxon>
        <taxon>Chytriomyces</taxon>
    </lineage>
</organism>
<keyword evidence="4" id="KW-1185">Reference proteome</keyword>
<keyword evidence="1" id="KW-0808">Transferase</keyword>
<dbReference type="GO" id="GO:0003723">
    <property type="term" value="F:RNA binding"/>
    <property type="evidence" value="ECO:0007669"/>
    <property type="project" value="UniProtKB-KW"/>
</dbReference>
<sequence>MELAVEIPLYVTNKKSVERAIELAFAESDDLRGTRFKLFKRKNETNGFLTVPNEQAGIFIIMAGKWGRILVGLTEIKPRKSGRRPDPNVIKSLLHSQPTHKTIAKKDGGGQKDIEQLLGEQLDYAWDDSDGASQSSYISNWSTNMPEAPEQDLLDETEVSLPVREIWFGVWVDNEATQHHLPVPQQRVTRHSTLLPASHNSGFNAFDLLTPQERGKPTFSPEWKASQIFGTNSFDHPYFEIDGHLFKLKLSAEMQIQFFEYDIKSVVLHHKTDECNVFITLAHPPIIADTSQTLSLSYADVKKATFSRLYQVNPKHSFCVFNCLVCRISFKPSIIDQVANIFSRISPSAQSPVVIAPSTSNVYARKHQELLKTMLTKLPIRVAYQLSILLTWNVMFPTELVELAKKCVFPMLDTRSEQEVAQILNTLARSDPWEPFKGERRPNFCKRFETIVAKFQFVPDDFDKGKYNTTYRLYVTPTGMYIDGPFLETSNRVIRQYKEYSAHFLHVTFVDEDGAMFSRSNLSEIPHDIIYEERFCTMLKEGIRVAGRLFKFLAFSNSSLKEGRVLFFHEPNDGSGVTVESMRAWMGDFSKIKLPARYAARMGQAFTSTASTVKVLPSEVNMYFPDVERNNYNFSDGIGTVSEEIASEIWDMLKKQDKRLAAKLASGFSDIVDAVPSAFQIRFGGAKGMVSVDPSLPGRRMNIRQSMIKFETKTSSVIEVADYSSVARDAYFNRQIILILEDLGVPKQVFLELQRNAVRELASMWGDKAKLIELAGKDGAFGNYVRLWENMQLSEWLTNEFVRASFEHIRAYMLKEIKYRARFKIPGGWHMFGVLDETGTLKEGQIFVQIRSPQETKVLTGPHIIYRSPVIHPGDVQPVVAVDIPQLRHLHNVIVFSQHGKRDLPSQLGGGDLDGDMFSIIQNRTIFPKRSEFRVAADYAVTKPDAMDRPVTMDDISEFIIFFMVNDRVGMIARRHLALADQRDGGSTHPDCLVYSELHNQAVDFAKSGKPASLAHAPKPRGRPDFMYRPNDPIKEGFYKSSRAMGLMYRDEELNSMIDRTYSEGQKERMLSDADPLWRRMKTRAGDWESYVEDARKYQFTFENEMERIANYTRPKLTELELWTGYVLLENRKTFRELFNLEEWVREQFSVLLIKTEALMKKGKSEKEVLGQAVANYYISNIVKESEKFGCVFGLLLLHHIAEE</sequence>
<evidence type="ECO:0000313" key="3">
    <source>
        <dbReference type="EMBL" id="TPX71995.1"/>
    </source>
</evidence>
<dbReference type="EMBL" id="QEAP01000236">
    <property type="protein sequence ID" value="TPX71995.1"/>
    <property type="molecule type" value="Genomic_DNA"/>
</dbReference>